<name>A0A6C0F2M8_9ZZZZ</name>
<accession>A0A6C0F2M8</accession>
<sequence length="127" mass="15308">MEVTISRELDHEFNRMYYSFGTIANWQKVWRVLCDMAYDAKAPQYEHIAIRADDSDTQDARLYASYTVQNQHLICLDEVWRSYDKKVPFVNRNLLSLYVPRVLFHCLGVQNWFKFSFPDCEVHYWPE</sequence>
<protein>
    <submittedName>
        <fullName evidence="1">Uncharacterized protein</fullName>
    </submittedName>
</protein>
<proteinExistence type="predicted"/>
<evidence type="ECO:0000313" key="1">
    <source>
        <dbReference type="EMBL" id="QHT34893.1"/>
    </source>
</evidence>
<reference evidence="1" key="1">
    <citation type="journal article" date="2020" name="Nature">
        <title>Giant virus diversity and host interactions through global metagenomics.</title>
        <authorList>
            <person name="Schulz F."/>
            <person name="Roux S."/>
            <person name="Paez-Espino D."/>
            <person name="Jungbluth S."/>
            <person name="Walsh D.A."/>
            <person name="Denef V.J."/>
            <person name="McMahon K.D."/>
            <person name="Konstantinidis K.T."/>
            <person name="Eloe-Fadrosh E.A."/>
            <person name="Kyrpides N.C."/>
            <person name="Woyke T."/>
        </authorList>
    </citation>
    <scope>NUCLEOTIDE SEQUENCE</scope>
    <source>
        <strain evidence="1">GVMAG-M-3300009164-40</strain>
    </source>
</reference>
<dbReference type="EMBL" id="MN739010">
    <property type="protein sequence ID" value="QHT34893.1"/>
    <property type="molecule type" value="Genomic_DNA"/>
</dbReference>
<dbReference type="AlphaFoldDB" id="A0A6C0F2M8"/>
<organism evidence="1">
    <name type="scientific">viral metagenome</name>
    <dbReference type="NCBI Taxonomy" id="1070528"/>
    <lineage>
        <taxon>unclassified sequences</taxon>
        <taxon>metagenomes</taxon>
        <taxon>organismal metagenomes</taxon>
    </lineage>
</organism>